<reference evidence="2" key="1">
    <citation type="submission" date="2017-02" db="UniProtKB">
        <authorList>
            <consortium name="WormBaseParasite"/>
        </authorList>
    </citation>
    <scope>IDENTIFICATION</scope>
</reference>
<organism evidence="1 2">
    <name type="scientific">Ascaris lumbricoides</name>
    <name type="common">Giant roundworm</name>
    <dbReference type="NCBI Taxonomy" id="6252"/>
    <lineage>
        <taxon>Eukaryota</taxon>
        <taxon>Metazoa</taxon>
        <taxon>Ecdysozoa</taxon>
        <taxon>Nematoda</taxon>
        <taxon>Chromadorea</taxon>
        <taxon>Rhabditida</taxon>
        <taxon>Spirurina</taxon>
        <taxon>Ascaridomorpha</taxon>
        <taxon>Ascaridoidea</taxon>
        <taxon>Ascarididae</taxon>
        <taxon>Ascaris</taxon>
    </lineage>
</organism>
<proteinExistence type="predicted"/>
<dbReference type="AlphaFoldDB" id="A0A0M3ITG7"/>
<keyword evidence="1" id="KW-1185">Reference proteome</keyword>
<evidence type="ECO:0000313" key="2">
    <source>
        <dbReference type="WBParaSite" id="ALUE_0002204501-mRNA-1"/>
    </source>
</evidence>
<sequence length="129" mass="14278">SPLFIRSSSSFSSTARFCSRFSSSFTFVNSSKHCMYSPLKVSALGADSWCKLGSAFSSSNAFFFWKKLSAFSNSFSSTSCLILREILFNSSKFLLSASSNSSFFRFTSGRRTPALVVVFSFSGLLFLFK</sequence>
<name>A0A0M3ITG7_ASCLU</name>
<protein>
    <submittedName>
        <fullName evidence="2">Secreted protein</fullName>
    </submittedName>
</protein>
<dbReference type="Proteomes" id="UP000036681">
    <property type="component" value="Unplaced"/>
</dbReference>
<evidence type="ECO:0000313" key="1">
    <source>
        <dbReference type="Proteomes" id="UP000036681"/>
    </source>
</evidence>
<dbReference type="WBParaSite" id="ALUE_0002204501-mRNA-1">
    <property type="protein sequence ID" value="ALUE_0002204501-mRNA-1"/>
    <property type="gene ID" value="ALUE_0002204501"/>
</dbReference>
<accession>A0A0M3ITG7</accession>